<evidence type="ECO:0000259" key="5">
    <source>
        <dbReference type="PROSITE" id="PS50968"/>
    </source>
</evidence>
<evidence type="ECO:0000256" key="3">
    <source>
        <dbReference type="ARBA" id="ARBA00022823"/>
    </source>
</evidence>
<dbReference type="PANTHER" id="PTHR23151">
    <property type="entry name" value="DIHYDROLIPOAMIDE ACETYL/SUCCINYL-TRANSFERASE-RELATED"/>
    <property type="match status" value="1"/>
</dbReference>
<dbReference type="InterPro" id="IPR045257">
    <property type="entry name" value="E2/Pdx1"/>
</dbReference>
<keyword evidence="7" id="KW-0670">Pyruvate</keyword>
<dbReference type="SUPFAM" id="SSF52777">
    <property type="entry name" value="CoA-dependent acyltransferases"/>
    <property type="match status" value="1"/>
</dbReference>
<organism evidence="7 8">
    <name type="scientific">Terricaulis silvestris</name>
    <dbReference type="NCBI Taxonomy" id="2686094"/>
    <lineage>
        <taxon>Bacteria</taxon>
        <taxon>Pseudomonadati</taxon>
        <taxon>Pseudomonadota</taxon>
        <taxon>Alphaproteobacteria</taxon>
        <taxon>Caulobacterales</taxon>
        <taxon>Caulobacteraceae</taxon>
        <taxon>Terricaulis</taxon>
    </lineage>
</organism>
<dbReference type="PROSITE" id="PS51826">
    <property type="entry name" value="PSBD"/>
    <property type="match status" value="1"/>
</dbReference>
<name>A0A6I6MKM0_9CAUL</name>
<evidence type="ECO:0000313" key="8">
    <source>
        <dbReference type="Proteomes" id="UP000431269"/>
    </source>
</evidence>
<dbReference type="InterPro" id="IPR011053">
    <property type="entry name" value="Single_hybrid_motif"/>
</dbReference>
<keyword evidence="3 4" id="KW-0450">Lipoyl</keyword>
<dbReference type="GO" id="GO:0006086">
    <property type="term" value="P:pyruvate decarboxylation to acetyl-CoA"/>
    <property type="evidence" value="ECO:0007669"/>
    <property type="project" value="InterPro"/>
</dbReference>
<gene>
    <name evidence="7" type="primary">pdhC_1</name>
    <name evidence="7" type="ORF">DSM104635_00581</name>
</gene>
<dbReference type="InterPro" id="IPR000089">
    <property type="entry name" value="Biotin_lipoyl"/>
</dbReference>
<dbReference type="InterPro" id="IPR036625">
    <property type="entry name" value="E3-bd_dom_sf"/>
</dbReference>
<proteinExistence type="inferred from homology"/>
<evidence type="ECO:0000313" key="7">
    <source>
        <dbReference type="EMBL" id="QGZ93768.1"/>
    </source>
</evidence>
<evidence type="ECO:0000256" key="2">
    <source>
        <dbReference type="ARBA" id="ARBA00007317"/>
    </source>
</evidence>
<dbReference type="PROSITE" id="PS50968">
    <property type="entry name" value="BIOTINYL_LIPOYL"/>
    <property type="match status" value="1"/>
</dbReference>
<dbReference type="GO" id="GO:0016746">
    <property type="term" value="F:acyltransferase activity"/>
    <property type="evidence" value="ECO:0007669"/>
    <property type="project" value="UniProtKB-KW"/>
</dbReference>
<dbReference type="EMBL" id="CP047045">
    <property type="protein sequence ID" value="QGZ93768.1"/>
    <property type="molecule type" value="Genomic_DNA"/>
</dbReference>
<dbReference type="Proteomes" id="UP000431269">
    <property type="component" value="Chromosome"/>
</dbReference>
<dbReference type="InterPro" id="IPR001078">
    <property type="entry name" value="2-oxoacid_DH_actylTfrase"/>
</dbReference>
<evidence type="ECO:0000259" key="6">
    <source>
        <dbReference type="PROSITE" id="PS51826"/>
    </source>
</evidence>
<keyword evidence="4 7" id="KW-0012">Acyltransferase</keyword>
<keyword evidence="4 7" id="KW-0808">Transferase</keyword>
<dbReference type="Gene3D" id="4.10.320.10">
    <property type="entry name" value="E3-binding domain"/>
    <property type="match status" value="1"/>
</dbReference>
<dbReference type="SUPFAM" id="SSF51230">
    <property type="entry name" value="Single hybrid motif"/>
    <property type="match status" value="1"/>
</dbReference>
<feature type="domain" description="Lipoyl-binding" evidence="5">
    <location>
        <begin position="10"/>
        <end position="85"/>
    </location>
</feature>
<dbReference type="KEGG" id="tsv:DSM104635_00581"/>
<evidence type="ECO:0000256" key="1">
    <source>
        <dbReference type="ARBA" id="ARBA00001938"/>
    </source>
</evidence>
<dbReference type="PROSITE" id="PS00189">
    <property type="entry name" value="LIPOYL"/>
    <property type="match status" value="1"/>
</dbReference>
<dbReference type="CDD" id="cd06849">
    <property type="entry name" value="lipoyl_domain"/>
    <property type="match status" value="1"/>
</dbReference>
<dbReference type="SUPFAM" id="SSF47005">
    <property type="entry name" value="Peripheral subunit-binding domain of 2-oxo acid dehydrogenase complex"/>
    <property type="match status" value="1"/>
</dbReference>
<reference evidence="8" key="1">
    <citation type="submission" date="2019-12" db="EMBL/GenBank/DDBJ databases">
        <title>Complete genome of Terracaulis silvestris 0127_4.</title>
        <authorList>
            <person name="Vieira S."/>
            <person name="Riedel T."/>
            <person name="Sproer C."/>
            <person name="Pascual J."/>
            <person name="Boedeker C."/>
            <person name="Overmann J."/>
        </authorList>
    </citation>
    <scope>NUCLEOTIDE SEQUENCE [LARGE SCALE GENOMIC DNA]</scope>
    <source>
        <strain evidence="8">0127_4</strain>
    </source>
</reference>
<dbReference type="InterPro" id="IPR003016">
    <property type="entry name" value="2-oxoA_DH_lipoyl-BS"/>
</dbReference>
<evidence type="ECO:0000256" key="4">
    <source>
        <dbReference type="RuleBase" id="RU003423"/>
    </source>
</evidence>
<comment type="similarity">
    <text evidence="2 4">Belongs to the 2-oxoacid dehydrogenase family.</text>
</comment>
<comment type="cofactor">
    <cofactor evidence="1 4">
        <name>(R)-lipoate</name>
        <dbReference type="ChEBI" id="CHEBI:83088"/>
    </cofactor>
</comment>
<dbReference type="Pfam" id="PF02817">
    <property type="entry name" value="E3_binding"/>
    <property type="match status" value="1"/>
</dbReference>
<dbReference type="EC" id="2.3.1.-" evidence="4"/>
<dbReference type="InterPro" id="IPR023213">
    <property type="entry name" value="CAT-like_dom_sf"/>
</dbReference>
<keyword evidence="8" id="KW-1185">Reference proteome</keyword>
<sequence>MDSAQSLDAELPIVMPKLGLTMQEGVLAEWRVEPGDEVVAGQIIFVVETDKISNEIEAPAAGRITRLLAETGATIEVGAPVALWTGQAQRAADASSAAVQASPRTGIERAPLRTAAESGGRLLSTPIARRMAALHNIALASVTGTGPRGRIQARDVESAIGQRGAIVTAQVARIRPDLTREQEMRRLIAQRLSRSKAEIPHFYLSADAKFDALAALREDLGRDPAAPKLSVTALFVAAIARALAEHPDANVVWRGDIATPLAAIGVGVAVETPLGVMAPVLQDADKLAPRELAAAMAGAIERAKAGKMRPGDAAPAAISISNVGMFGVRSLTPIIDPDQTYILGVGAPQHVVRPDARGKPSAVREITLTLACDHRAVDGAPAARLLSTIVSLIESPSRLLIARAGA</sequence>
<feature type="domain" description="Peripheral subunit-binding (PSBD)" evidence="6">
    <location>
        <begin position="123"/>
        <end position="160"/>
    </location>
</feature>
<dbReference type="Pfam" id="PF00198">
    <property type="entry name" value="2-oxoacid_dh"/>
    <property type="match status" value="1"/>
</dbReference>
<dbReference type="AlphaFoldDB" id="A0A6I6MKM0"/>
<protein>
    <recommendedName>
        <fullName evidence="4">Dihydrolipoamide acetyltransferase component of pyruvate dehydrogenase complex</fullName>
        <ecNumber evidence="4">2.3.1.-</ecNumber>
    </recommendedName>
</protein>
<accession>A0A6I6MKM0</accession>
<dbReference type="Gene3D" id="2.40.50.100">
    <property type="match status" value="1"/>
</dbReference>
<dbReference type="Pfam" id="PF00364">
    <property type="entry name" value="Biotin_lipoyl"/>
    <property type="match status" value="1"/>
</dbReference>
<dbReference type="InterPro" id="IPR004167">
    <property type="entry name" value="PSBD"/>
</dbReference>
<dbReference type="Gene3D" id="3.30.559.10">
    <property type="entry name" value="Chloramphenicol acetyltransferase-like domain"/>
    <property type="match status" value="1"/>
</dbReference>
<dbReference type="GO" id="GO:0045254">
    <property type="term" value="C:pyruvate dehydrogenase complex"/>
    <property type="evidence" value="ECO:0007669"/>
    <property type="project" value="InterPro"/>
</dbReference>
<dbReference type="PANTHER" id="PTHR23151:SF90">
    <property type="entry name" value="DIHYDROLIPOYLLYSINE-RESIDUE ACETYLTRANSFERASE COMPONENT OF PYRUVATE DEHYDROGENASE COMPLEX, MITOCHONDRIAL-RELATED"/>
    <property type="match status" value="1"/>
</dbReference>